<accession>A0A075LP03</accession>
<keyword evidence="1" id="KW-0804">Transcription</keyword>
<reference evidence="3 5" key="2">
    <citation type="submission" date="2016-10" db="EMBL/GenBank/DDBJ databases">
        <authorList>
            <person name="Varghese N."/>
            <person name="Submissions S."/>
        </authorList>
    </citation>
    <scope>NUCLEOTIDE SEQUENCE [LARGE SCALE GENOMIC DNA]</scope>
    <source>
        <strain evidence="3 5">DSM 21619</strain>
    </source>
</reference>
<dbReference type="GO" id="GO:0001072">
    <property type="term" value="F:transcription antitermination factor activity, RNA binding"/>
    <property type="evidence" value="ECO:0007669"/>
    <property type="project" value="TreeGrafter"/>
</dbReference>
<comment type="function">
    <text evidence="1">Regulates expression of the glpD operon. In the presence of glycerol 3-phosphate (G3P) causes antitermination of transcription of glpD at the inverted repeat of the leader region to enhance its transcription. Binds and stabilizes glpD leader mRNA.</text>
</comment>
<dbReference type="AlphaFoldDB" id="A0A075LP03"/>
<evidence type="ECO:0000313" key="2">
    <source>
        <dbReference type="EMBL" id="AIF68089.1"/>
    </source>
</evidence>
<keyword evidence="1" id="KW-0694">RNA-binding</keyword>
<evidence type="ECO:0000256" key="1">
    <source>
        <dbReference type="PIRNR" id="PIRNR016897"/>
    </source>
</evidence>
<dbReference type="GO" id="GO:0045893">
    <property type="term" value="P:positive regulation of DNA-templated transcription"/>
    <property type="evidence" value="ECO:0007669"/>
    <property type="project" value="TreeGrafter"/>
</dbReference>
<dbReference type="EMBL" id="CP008876">
    <property type="protein sequence ID" value="AIF68089.1"/>
    <property type="molecule type" value="Genomic_DNA"/>
</dbReference>
<evidence type="ECO:0000313" key="5">
    <source>
        <dbReference type="Proteomes" id="UP000199735"/>
    </source>
</evidence>
<dbReference type="InterPro" id="IPR006699">
    <property type="entry name" value="GlpP"/>
</dbReference>
<organism evidence="2 4">
    <name type="scientific">Terribacillus saccharophilus</name>
    <dbReference type="NCBI Taxonomy" id="361277"/>
    <lineage>
        <taxon>Bacteria</taxon>
        <taxon>Bacillati</taxon>
        <taxon>Bacillota</taxon>
        <taxon>Bacilli</taxon>
        <taxon>Bacillales</taxon>
        <taxon>Bacillaceae</taxon>
        <taxon>Terribacillus</taxon>
    </lineage>
</organism>
<dbReference type="SUPFAM" id="SSF110391">
    <property type="entry name" value="GlpP-like"/>
    <property type="match status" value="1"/>
</dbReference>
<dbReference type="HOGENOM" id="CLU_111516_0_1_9"/>
<dbReference type="PANTHER" id="PTHR35787:SF1">
    <property type="entry name" value="GLYCEROL UPTAKE OPERON ANTITERMINATOR REGULATORY PROTEIN"/>
    <property type="match status" value="1"/>
</dbReference>
<dbReference type="Pfam" id="PF04309">
    <property type="entry name" value="G3P_antiterm"/>
    <property type="match status" value="1"/>
</dbReference>
<dbReference type="GO" id="GO:0003723">
    <property type="term" value="F:RNA binding"/>
    <property type="evidence" value="ECO:0007669"/>
    <property type="project" value="UniProtKB-KW"/>
</dbReference>
<dbReference type="KEGG" id="tap:GZ22_16570"/>
<dbReference type="GeneID" id="34222999"/>
<keyword evidence="1" id="KW-0319">Glycerol metabolism</keyword>
<name>A0A075LP03_9BACI</name>
<dbReference type="GO" id="GO:0006071">
    <property type="term" value="P:glycerol metabolic process"/>
    <property type="evidence" value="ECO:0007669"/>
    <property type="project" value="UniProtKB-UniRule"/>
</dbReference>
<sequence>MDLGQRILPAARNERDFDELLNREDMQMMVLLETRIAQLPSQIKYAKKAGKKVFLHVDLIQGLKTDDAGMDFVCQRLKPDGVISTRTNVIHAAKKYKITAVQRLFLIDGHALDHNLSLIKKTQPDFIEVLPGLIPHMIKEVSEQVGIPVIAGGLIRTREDVDSALEAGATAVSTSKKSLW</sequence>
<proteinExistence type="predicted"/>
<dbReference type="RefSeq" id="WP_038564619.1">
    <property type="nucleotide sequence ID" value="NZ_CP008876.1"/>
</dbReference>
<dbReference type="Proteomes" id="UP000199735">
    <property type="component" value="Unassembled WGS sequence"/>
</dbReference>
<dbReference type="OrthoDB" id="9799580at2"/>
<dbReference type="PANTHER" id="PTHR35787">
    <property type="entry name" value="GLYCEROL UPTAKE OPERON ANTITERMINATOR REGULATORY PROTEIN"/>
    <property type="match status" value="1"/>
</dbReference>
<keyword evidence="1" id="KW-0805">Transcription regulation</keyword>
<accession>A0AAX2EF04</accession>
<dbReference type="EMBL" id="FOCD01000002">
    <property type="protein sequence ID" value="SEN22550.1"/>
    <property type="molecule type" value="Genomic_DNA"/>
</dbReference>
<dbReference type="Proteomes" id="UP000027980">
    <property type="component" value="Chromosome"/>
</dbReference>
<dbReference type="Gene3D" id="3.20.20.70">
    <property type="entry name" value="Aldolase class I"/>
    <property type="match status" value="1"/>
</dbReference>
<reference evidence="2 4" key="1">
    <citation type="submission" date="2014-07" db="EMBL/GenBank/DDBJ databases">
        <title>Complete genome sequence of a moderately halophilic bacterium Terribacillus aidingensis MP602, isolated from Cryptomeria fortunei in Tianmu mountain in China.</title>
        <authorList>
            <person name="Wang Y."/>
            <person name="Lu P."/>
            <person name="Zhang L."/>
        </authorList>
    </citation>
    <scope>NUCLEOTIDE SEQUENCE [LARGE SCALE GENOMIC DNA]</scope>
    <source>
        <strain evidence="2 4">MP602</strain>
    </source>
</reference>
<dbReference type="InterPro" id="IPR013785">
    <property type="entry name" value="Aldolase_TIM"/>
</dbReference>
<evidence type="ECO:0000313" key="4">
    <source>
        <dbReference type="Proteomes" id="UP000027980"/>
    </source>
</evidence>
<protein>
    <recommendedName>
        <fullName evidence="1">Glycerol uptake operon antiterminator regulatory protein</fullName>
    </recommendedName>
</protein>
<evidence type="ECO:0000313" key="3">
    <source>
        <dbReference type="EMBL" id="SEN22550.1"/>
    </source>
</evidence>
<gene>
    <name evidence="2" type="ORF">GZ22_16570</name>
    <name evidence="3" type="ORF">SAMN04489762_1740</name>
</gene>
<dbReference type="PIRSF" id="PIRSF016897">
    <property type="entry name" value="GlpP"/>
    <property type="match status" value="1"/>
</dbReference>